<proteinExistence type="inferred from homology"/>
<sequence>MKAEEYKAYVSLVVSLAIVLFALFIVMTRILRPLTVSVGLIRQIASSNDLTIILPEGKNEIGQVGVAFNLFRQTLIDGLGKFIGAIEEMKVTVMQVNGFVQSSEQKGAEQNNQLTMIATAMEEMVATLKEVAANVSDSAQGASEAEEAAMKGKSAMDETNGKFEGLFVSFNQSAETIRALSEESSNMTQMLDAIKAIAEQTNLLALNAAIEAARAGEQGRGFAVVADEVRSLAGRSQESASEIEHMLGNLQTKAQSAVDSIERNTSDMRETKIVIEHASEILSRIAQSAVNANELNNSIATATEEQQSVSEDINMNISQLHEGSQEFVGEMAEFSAAARRLDIVAENVEKVTQQFKIR</sequence>
<keyword evidence="2 4" id="KW-0807">Transducer</keyword>
<evidence type="ECO:0000256" key="2">
    <source>
        <dbReference type="ARBA" id="ARBA00023224"/>
    </source>
</evidence>
<dbReference type="GO" id="GO:0016020">
    <property type="term" value="C:membrane"/>
    <property type="evidence" value="ECO:0007669"/>
    <property type="project" value="UniProtKB-SubCell"/>
</dbReference>
<name>A0A8B3DJ31_VIBHA</name>
<dbReference type="EMBL" id="QOUW02000126">
    <property type="protein sequence ID" value="RIW05834.1"/>
    <property type="molecule type" value="Genomic_DNA"/>
</dbReference>
<organism evidence="8 9">
    <name type="scientific">Vibrio harveyi</name>
    <name type="common">Beneckea harveyi</name>
    <dbReference type="NCBI Taxonomy" id="669"/>
    <lineage>
        <taxon>Bacteria</taxon>
        <taxon>Pseudomonadati</taxon>
        <taxon>Pseudomonadota</taxon>
        <taxon>Gammaproteobacteria</taxon>
        <taxon>Vibrionales</taxon>
        <taxon>Vibrionaceae</taxon>
        <taxon>Vibrio</taxon>
    </lineage>
</organism>
<dbReference type="PROSITE" id="PS50111">
    <property type="entry name" value="CHEMOTAXIS_TRANSDUC_2"/>
    <property type="match status" value="1"/>
</dbReference>
<dbReference type="PANTHER" id="PTHR32089:SF41">
    <property type="entry name" value="METHYL-ACCEPTING CHEMOTAXIS PROTEIN"/>
    <property type="match status" value="1"/>
</dbReference>
<comment type="caution">
    <text evidence="8">The sequence shown here is derived from an EMBL/GenBank/DDBJ whole genome shotgun (WGS) entry which is preliminary data.</text>
</comment>
<evidence type="ECO:0000256" key="4">
    <source>
        <dbReference type="PROSITE-ProRule" id="PRU00284"/>
    </source>
</evidence>
<evidence type="ECO:0000313" key="8">
    <source>
        <dbReference type="EMBL" id="RIW05834.1"/>
    </source>
</evidence>
<dbReference type="SMART" id="SM00283">
    <property type="entry name" value="MA"/>
    <property type="match status" value="1"/>
</dbReference>
<evidence type="ECO:0000256" key="1">
    <source>
        <dbReference type="ARBA" id="ARBA00004370"/>
    </source>
</evidence>
<dbReference type="PRINTS" id="PR00260">
    <property type="entry name" value="CHEMTRNSDUCR"/>
</dbReference>
<keyword evidence="5" id="KW-0472">Membrane</keyword>
<comment type="subcellular location">
    <subcellularLocation>
        <location evidence="1">Membrane</location>
    </subcellularLocation>
</comment>
<gene>
    <name evidence="8" type="ORF">DS957_022355</name>
</gene>
<feature type="domain" description="HAMP" evidence="7">
    <location>
        <begin position="28"/>
        <end position="80"/>
    </location>
</feature>
<evidence type="ECO:0000256" key="3">
    <source>
        <dbReference type="ARBA" id="ARBA00029447"/>
    </source>
</evidence>
<dbReference type="SMART" id="SM00304">
    <property type="entry name" value="HAMP"/>
    <property type="match status" value="1"/>
</dbReference>
<dbReference type="FunFam" id="1.10.287.950:FF:000001">
    <property type="entry name" value="Methyl-accepting chemotaxis sensory transducer"/>
    <property type="match status" value="1"/>
</dbReference>
<feature type="transmembrane region" description="Helical" evidence="5">
    <location>
        <begin position="6"/>
        <end position="27"/>
    </location>
</feature>
<dbReference type="GO" id="GO:0007165">
    <property type="term" value="P:signal transduction"/>
    <property type="evidence" value="ECO:0007669"/>
    <property type="project" value="UniProtKB-KW"/>
</dbReference>
<dbReference type="InterPro" id="IPR003660">
    <property type="entry name" value="HAMP_dom"/>
</dbReference>
<dbReference type="AlphaFoldDB" id="A0A8B3DJ31"/>
<feature type="domain" description="Methyl-accepting transducer" evidence="6">
    <location>
        <begin position="85"/>
        <end position="321"/>
    </location>
</feature>
<evidence type="ECO:0000256" key="5">
    <source>
        <dbReference type="SAM" id="Phobius"/>
    </source>
</evidence>
<reference evidence="8 9" key="1">
    <citation type="submission" date="2018-08" db="EMBL/GenBank/DDBJ databases">
        <title>Vibrio harveyi strains pathogenic to white snook Centropomus viridis Lockington (1877) and potential probiotic bacteria.</title>
        <authorList>
            <person name="Soto-Rodriguez S."/>
            <person name="Gomez-Gil B."/>
            <person name="Lozano-Olvera R."/>
        </authorList>
    </citation>
    <scope>NUCLEOTIDE SEQUENCE [LARGE SCALE GENOMIC DNA]</scope>
    <source>
        <strain evidence="8 9">CAIM 1508</strain>
    </source>
</reference>
<dbReference type="Gene3D" id="1.10.287.950">
    <property type="entry name" value="Methyl-accepting chemotaxis protein"/>
    <property type="match status" value="1"/>
</dbReference>
<dbReference type="PANTHER" id="PTHR32089">
    <property type="entry name" value="METHYL-ACCEPTING CHEMOTAXIS PROTEIN MCPB"/>
    <property type="match status" value="1"/>
</dbReference>
<dbReference type="Pfam" id="PF00015">
    <property type="entry name" value="MCPsignal"/>
    <property type="match status" value="1"/>
</dbReference>
<dbReference type="InterPro" id="IPR004089">
    <property type="entry name" value="MCPsignal_dom"/>
</dbReference>
<dbReference type="InterPro" id="IPR004090">
    <property type="entry name" value="Chemotax_Me-accpt_rcpt"/>
</dbReference>
<dbReference type="GO" id="GO:0006935">
    <property type="term" value="P:chemotaxis"/>
    <property type="evidence" value="ECO:0007669"/>
    <property type="project" value="InterPro"/>
</dbReference>
<accession>A0A8B3DJ31</accession>
<protein>
    <submittedName>
        <fullName evidence="8">HAMP domain-containing protein</fullName>
    </submittedName>
</protein>
<dbReference type="Proteomes" id="UP000253437">
    <property type="component" value="Unassembled WGS sequence"/>
</dbReference>
<evidence type="ECO:0000259" key="7">
    <source>
        <dbReference type="PROSITE" id="PS50885"/>
    </source>
</evidence>
<comment type="similarity">
    <text evidence="3">Belongs to the methyl-accepting chemotaxis (MCP) protein family.</text>
</comment>
<keyword evidence="5" id="KW-1133">Transmembrane helix</keyword>
<evidence type="ECO:0000313" key="9">
    <source>
        <dbReference type="Proteomes" id="UP000253437"/>
    </source>
</evidence>
<evidence type="ECO:0000259" key="6">
    <source>
        <dbReference type="PROSITE" id="PS50111"/>
    </source>
</evidence>
<keyword evidence="5" id="KW-0812">Transmembrane</keyword>
<dbReference type="GO" id="GO:0004888">
    <property type="term" value="F:transmembrane signaling receptor activity"/>
    <property type="evidence" value="ECO:0007669"/>
    <property type="project" value="InterPro"/>
</dbReference>
<dbReference type="PROSITE" id="PS50885">
    <property type="entry name" value="HAMP"/>
    <property type="match status" value="1"/>
</dbReference>
<dbReference type="SUPFAM" id="SSF58104">
    <property type="entry name" value="Methyl-accepting chemotaxis protein (MCP) signaling domain"/>
    <property type="match status" value="1"/>
</dbReference>